<feature type="transmembrane region" description="Helical" evidence="1">
    <location>
        <begin position="95"/>
        <end position="115"/>
    </location>
</feature>
<protein>
    <submittedName>
        <fullName evidence="2">Pleiotropic drug resistance protein 4</fullName>
    </submittedName>
</protein>
<name>A0ABR2N1D7_9ASPA</name>
<evidence type="ECO:0000313" key="3">
    <source>
        <dbReference type="Proteomes" id="UP001412067"/>
    </source>
</evidence>
<keyword evidence="3" id="KW-1185">Reference proteome</keyword>
<reference evidence="2 3" key="1">
    <citation type="journal article" date="2022" name="Nat. Plants">
        <title>Genomes of leafy and leafless Platanthera orchids illuminate the evolution of mycoheterotrophy.</title>
        <authorList>
            <person name="Li M.H."/>
            <person name="Liu K.W."/>
            <person name="Li Z."/>
            <person name="Lu H.C."/>
            <person name="Ye Q.L."/>
            <person name="Zhang D."/>
            <person name="Wang J.Y."/>
            <person name="Li Y.F."/>
            <person name="Zhong Z.M."/>
            <person name="Liu X."/>
            <person name="Yu X."/>
            <person name="Liu D.K."/>
            <person name="Tu X.D."/>
            <person name="Liu B."/>
            <person name="Hao Y."/>
            <person name="Liao X.Y."/>
            <person name="Jiang Y.T."/>
            <person name="Sun W.H."/>
            <person name="Chen J."/>
            <person name="Chen Y.Q."/>
            <person name="Ai Y."/>
            <person name="Zhai J.W."/>
            <person name="Wu S.S."/>
            <person name="Zhou Z."/>
            <person name="Hsiao Y.Y."/>
            <person name="Wu W.L."/>
            <person name="Chen Y.Y."/>
            <person name="Lin Y.F."/>
            <person name="Hsu J.L."/>
            <person name="Li C.Y."/>
            <person name="Wang Z.W."/>
            <person name="Zhao X."/>
            <person name="Zhong W.Y."/>
            <person name="Ma X.K."/>
            <person name="Ma L."/>
            <person name="Huang J."/>
            <person name="Chen G.Z."/>
            <person name="Huang M.Z."/>
            <person name="Huang L."/>
            <person name="Peng D.H."/>
            <person name="Luo Y.B."/>
            <person name="Zou S.Q."/>
            <person name="Chen S.P."/>
            <person name="Lan S."/>
            <person name="Tsai W.C."/>
            <person name="Van de Peer Y."/>
            <person name="Liu Z.J."/>
        </authorList>
    </citation>
    <scope>NUCLEOTIDE SEQUENCE [LARGE SCALE GENOMIC DNA]</scope>
    <source>
        <strain evidence="2">Lor288</strain>
    </source>
</reference>
<sequence>MGVMHSIMVQPIVAVERTVFYRERSAGMYSAIPFAFALRIPVWWRWYYWACPVSWTLRGLIQSQYGDDMAYLDANQTVAQFVKSHFGFSHDHLEVPAVMVAFFAVLFPAVFAVAINSSTFDPSNDLHCCARGSQTNQIWGKLF</sequence>
<feature type="transmembrane region" description="Helical" evidence="1">
    <location>
        <begin position="26"/>
        <end position="46"/>
    </location>
</feature>
<dbReference type="PANTHER" id="PTHR48040">
    <property type="entry name" value="PLEIOTROPIC DRUG RESISTANCE PROTEIN 1-LIKE ISOFORM X1"/>
    <property type="match status" value="1"/>
</dbReference>
<comment type="caution">
    <text evidence="2">The sequence shown here is derived from an EMBL/GenBank/DDBJ whole genome shotgun (WGS) entry which is preliminary data.</text>
</comment>
<dbReference type="Proteomes" id="UP001412067">
    <property type="component" value="Unassembled WGS sequence"/>
</dbReference>
<evidence type="ECO:0000256" key="1">
    <source>
        <dbReference type="SAM" id="Phobius"/>
    </source>
</evidence>
<proteinExistence type="predicted"/>
<dbReference type="PANTHER" id="PTHR48040:SF35">
    <property type="entry name" value="ABC TRANSPORTER G FAMILY MEMBER 39-LIKE"/>
    <property type="match status" value="1"/>
</dbReference>
<evidence type="ECO:0000313" key="2">
    <source>
        <dbReference type="EMBL" id="KAK8969948.1"/>
    </source>
</evidence>
<accession>A0ABR2N1D7</accession>
<keyword evidence="1" id="KW-0472">Membrane</keyword>
<gene>
    <name evidence="2" type="primary">PDR4</name>
    <name evidence="2" type="ORF">KSP40_PGU007631</name>
</gene>
<dbReference type="EMBL" id="JBBWWR010000002">
    <property type="protein sequence ID" value="KAK8969948.1"/>
    <property type="molecule type" value="Genomic_DNA"/>
</dbReference>
<organism evidence="2 3">
    <name type="scientific">Platanthera guangdongensis</name>
    <dbReference type="NCBI Taxonomy" id="2320717"/>
    <lineage>
        <taxon>Eukaryota</taxon>
        <taxon>Viridiplantae</taxon>
        <taxon>Streptophyta</taxon>
        <taxon>Embryophyta</taxon>
        <taxon>Tracheophyta</taxon>
        <taxon>Spermatophyta</taxon>
        <taxon>Magnoliopsida</taxon>
        <taxon>Liliopsida</taxon>
        <taxon>Asparagales</taxon>
        <taxon>Orchidaceae</taxon>
        <taxon>Orchidoideae</taxon>
        <taxon>Orchideae</taxon>
        <taxon>Orchidinae</taxon>
        <taxon>Platanthera</taxon>
    </lineage>
</organism>
<keyword evidence="1" id="KW-1133">Transmembrane helix</keyword>
<keyword evidence="1" id="KW-0812">Transmembrane</keyword>